<evidence type="ECO:0000313" key="1">
    <source>
        <dbReference type="EnsemblMetazoa" id="GPPI049034-PA"/>
    </source>
</evidence>
<reference evidence="2" key="1">
    <citation type="submission" date="2015-01" db="EMBL/GenBank/DDBJ databases">
        <authorList>
            <person name="Aksoy S."/>
            <person name="Warren W."/>
            <person name="Wilson R.K."/>
        </authorList>
    </citation>
    <scope>NUCLEOTIDE SEQUENCE [LARGE SCALE GENOMIC DNA]</scope>
    <source>
        <strain evidence="2">IAEA</strain>
    </source>
</reference>
<dbReference type="EMBL" id="JXJN01025562">
    <property type="status" value="NOT_ANNOTATED_CDS"/>
    <property type="molecule type" value="Genomic_DNA"/>
</dbReference>
<name>A0A1B0C4P0_9MUSC</name>
<accession>A0A1B0C4P0</accession>
<proteinExistence type="predicted"/>
<keyword evidence="2" id="KW-1185">Reference proteome</keyword>
<reference evidence="1" key="2">
    <citation type="submission" date="2020-05" db="UniProtKB">
        <authorList>
            <consortium name="EnsemblMetazoa"/>
        </authorList>
    </citation>
    <scope>IDENTIFICATION</scope>
    <source>
        <strain evidence="1">IAEA</strain>
    </source>
</reference>
<dbReference type="EnsemblMetazoa" id="GPPI049034-RA">
    <property type="protein sequence ID" value="GPPI049034-PA"/>
    <property type="gene ID" value="GPPI049034"/>
</dbReference>
<sequence length="99" mass="11135">MGPMVMAAAEETSLNNDVVVTVCCAHDERKEDKSVIENKIPKEKEITSPNKLNPRLQLTDMSFNYGSKEPLDKLRSQKFALDDGTRTILRSCKVEKNPP</sequence>
<organism evidence="1 2">
    <name type="scientific">Glossina palpalis gambiensis</name>
    <dbReference type="NCBI Taxonomy" id="67801"/>
    <lineage>
        <taxon>Eukaryota</taxon>
        <taxon>Metazoa</taxon>
        <taxon>Ecdysozoa</taxon>
        <taxon>Arthropoda</taxon>
        <taxon>Hexapoda</taxon>
        <taxon>Insecta</taxon>
        <taxon>Pterygota</taxon>
        <taxon>Neoptera</taxon>
        <taxon>Endopterygota</taxon>
        <taxon>Diptera</taxon>
        <taxon>Brachycera</taxon>
        <taxon>Muscomorpha</taxon>
        <taxon>Hippoboscoidea</taxon>
        <taxon>Glossinidae</taxon>
        <taxon>Glossina</taxon>
    </lineage>
</organism>
<dbReference type="VEuPathDB" id="VectorBase:GPPI049034"/>
<evidence type="ECO:0000313" key="2">
    <source>
        <dbReference type="Proteomes" id="UP000092460"/>
    </source>
</evidence>
<dbReference type="Proteomes" id="UP000092460">
    <property type="component" value="Unassembled WGS sequence"/>
</dbReference>
<protein>
    <submittedName>
        <fullName evidence="1">Uncharacterized protein</fullName>
    </submittedName>
</protein>
<dbReference type="AlphaFoldDB" id="A0A1B0C4P0"/>